<dbReference type="PANTHER" id="PTHR13068">
    <property type="entry name" value="CGI-12 PROTEIN-RELATED"/>
    <property type="match status" value="1"/>
</dbReference>
<keyword evidence="5" id="KW-1185">Reference proteome</keyword>
<keyword evidence="2" id="KW-0805">Transcription regulation</keyword>
<proteinExistence type="inferred from homology"/>
<accession>A0ABU6TMN1</accession>
<gene>
    <name evidence="4" type="ORF">PIB30_068561</name>
</gene>
<keyword evidence="2" id="KW-0806">Transcription termination</keyword>
<evidence type="ECO:0000256" key="1">
    <source>
        <dbReference type="ARBA" id="ARBA00007692"/>
    </source>
</evidence>
<dbReference type="EMBL" id="JASCZI010091358">
    <property type="protein sequence ID" value="MED6150061.1"/>
    <property type="molecule type" value="Genomic_DNA"/>
</dbReference>
<comment type="similarity">
    <text evidence="1">Belongs to the mTERF family.</text>
</comment>
<dbReference type="Gene3D" id="1.25.70.10">
    <property type="entry name" value="Transcription termination factor 3, mitochondrial"/>
    <property type="match status" value="1"/>
</dbReference>
<dbReference type="Pfam" id="PF02536">
    <property type="entry name" value="mTERF"/>
    <property type="match status" value="1"/>
</dbReference>
<evidence type="ECO:0000313" key="5">
    <source>
        <dbReference type="Proteomes" id="UP001341840"/>
    </source>
</evidence>
<evidence type="ECO:0000313" key="4">
    <source>
        <dbReference type="EMBL" id="MED6150061.1"/>
    </source>
</evidence>
<dbReference type="InterPro" id="IPR003690">
    <property type="entry name" value="MTERF"/>
</dbReference>
<name>A0ABU6TMN1_9FABA</name>
<keyword evidence="2" id="KW-0804">Transcription</keyword>
<sequence>MMVSDNKIEAIMDFLVNKLGCTPSVISRSPLVLSVSLGKRIIPRGSVIEVLVSKGLVKMPCLKRIYRPNETVFLDKFVYCHEKEAAELLKLYQAKLALAGFKASKKLMK</sequence>
<dbReference type="Proteomes" id="UP001341840">
    <property type="component" value="Unassembled WGS sequence"/>
</dbReference>
<evidence type="ECO:0000256" key="2">
    <source>
        <dbReference type="ARBA" id="ARBA00022472"/>
    </source>
</evidence>
<comment type="caution">
    <text evidence="4">The sequence shown here is derived from an EMBL/GenBank/DDBJ whole genome shotgun (WGS) entry which is preliminary data.</text>
</comment>
<protein>
    <submittedName>
        <fullName evidence="4">Uncharacterized protein</fullName>
    </submittedName>
</protein>
<keyword evidence="3" id="KW-0809">Transit peptide</keyword>
<organism evidence="4 5">
    <name type="scientific">Stylosanthes scabra</name>
    <dbReference type="NCBI Taxonomy" id="79078"/>
    <lineage>
        <taxon>Eukaryota</taxon>
        <taxon>Viridiplantae</taxon>
        <taxon>Streptophyta</taxon>
        <taxon>Embryophyta</taxon>
        <taxon>Tracheophyta</taxon>
        <taxon>Spermatophyta</taxon>
        <taxon>Magnoliopsida</taxon>
        <taxon>eudicotyledons</taxon>
        <taxon>Gunneridae</taxon>
        <taxon>Pentapetalae</taxon>
        <taxon>rosids</taxon>
        <taxon>fabids</taxon>
        <taxon>Fabales</taxon>
        <taxon>Fabaceae</taxon>
        <taxon>Papilionoideae</taxon>
        <taxon>50 kb inversion clade</taxon>
        <taxon>dalbergioids sensu lato</taxon>
        <taxon>Dalbergieae</taxon>
        <taxon>Pterocarpus clade</taxon>
        <taxon>Stylosanthes</taxon>
    </lineage>
</organism>
<evidence type="ECO:0000256" key="3">
    <source>
        <dbReference type="ARBA" id="ARBA00022946"/>
    </source>
</evidence>
<reference evidence="4 5" key="1">
    <citation type="journal article" date="2023" name="Plants (Basel)">
        <title>Bridging the Gap: Combining Genomics and Transcriptomics Approaches to Understand Stylosanthes scabra, an Orphan Legume from the Brazilian Caatinga.</title>
        <authorList>
            <person name="Ferreira-Neto J.R.C."/>
            <person name="da Silva M.D."/>
            <person name="Binneck E."/>
            <person name="de Melo N.F."/>
            <person name="da Silva R.H."/>
            <person name="de Melo A.L.T.M."/>
            <person name="Pandolfi V."/>
            <person name="Bustamante F.O."/>
            <person name="Brasileiro-Vidal A.C."/>
            <person name="Benko-Iseppon A.M."/>
        </authorList>
    </citation>
    <scope>NUCLEOTIDE SEQUENCE [LARGE SCALE GENOMIC DNA]</scope>
    <source>
        <tissue evidence="4">Leaves</tissue>
    </source>
</reference>
<dbReference type="PANTHER" id="PTHR13068:SF166">
    <property type="entry name" value="TRANSCRIPTION TERMINATION FACTOR MTERF15, MITOCHONDRIAL-LIKE"/>
    <property type="match status" value="1"/>
</dbReference>
<dbReference type="InterPro" id="IPR038538">
    <property type="entry name" value="MTERF_sf"/>
</dbReference>